<name>X1QUL3_9ZZZZ</name>
<gene>
    <name evidence="1" type="ORF">S06H3_55629</name>
</gene>
<accession>X1QUL3</accession>
<dbReference type="AlphaFoldDB" id="X1QUL3"/>
<feature type="non-terminal residue" evidence="1">
    <location>
        <position position="71"/>
    </location>
</feature>
<organism evidence="1">
    <name type="scientific">marine sediment metagenome</name>
    <dbReference type="NCBI Taxonomy" id="412755"/>
    <lineage>
        <taxon>unclassified sequences</taxon>
        <taxon>metagenomes</taxon>
        <taxon>ecological metagenomes</taxon>
    </lineage>
</organism>
<evidence type="ECO:0000313" key="1">
    <source>
        <dbReference type="EMBL" id="GAI58481.1"/>
    </source>
</evidence>
<reference evidence="1" key="1">
    <citation type="journal article" date="2014" name="Front. Microbiol.">
        <title>High frequency of phylogenetically diverse reductive dehalogenase-homologous genes in deep subseafloor sedimentary metagenomes.</title>
        <authorList>
            <person name="Kawai M."/>
            <person name="Futagami T."/>
            <person name="Toyoda A."/>
            <person name="Takaki Y."/>
            <person name="Nishi S."/>
            <person name="Hori S."/>
            <person name="Arai W."/>
            <person name="Tsubouchi T."/>
            <person name="Morono Y."/>
            <person name="Uchiyama I."/>
            <person name="Ito T."/>
            <person name="Fujiyama A."/>
            <person name="Inagaki F."/>
            <person name="Takami H."/>
        </authorList>
    </citation>
    <scope>NUCLEOTIDE SEQUENCE</scope>
    <source>
        <strain evidence="1">Expedition CK06-06</strain>
    </source>
</reference>
<sequence length="71" mass="7480">MTSKGYALARGELVRVLTAYTGITTAPGAVVDERGTTLIDTKLINNPFISPSGIPEKTVLIMSGDARGEDK</sequence>
<proteinExistence type="predicted"/>
<protein>
    <submittedName>
        <fullName evidence="1">Uncharacterized protein</fullName>
    </submittedName>
</protein>
<dbReference type="EMBL" id="BARV01035680">
    <property type="protein sequence ID" value="GAI58481.1"/>
    <property type="molecule type" value="Genomic_DNA"/>
</dbReference>
<comment type="caution">
    <text evidence="1">The sequence shown here is derived from an EMBL/GenBank/DDBJ whole genome shotgun (WGS) entry which is preliminary data.</text>
</comment>